<feature type="compositionally biased region" description="Basic and acidic residues" evidence="6">
    <location>
        <begin position="54"/>
        <end position="63"/>
    </location>
</feature>
<keyword evidence="4 7" id="KW-0472">Membrane</keyword>
<proteinExistence type="inferred from homology"/>
<dbReference type="AlphaFoldDB" id="A0A8H5CRT8"/>
<evidence type="ECO:0000313" key="10">
    <source>
        <dbReference type="EMBL" id="KAF5346849.1"/>
    </source>
</evidence>
<feature type="region of interest" description="Disordered" evidence="6">
    <location>
        <begin position="195"/>
        <end position="251"/>
    </location>
</feature>
<keyword evidence="3 7" id="KW-1133">Transmembrane helix</keyword>
<dbReference type="GO" id="GO:0016020">
    <property type="term" value="C:membrane"/>
    <property type="evidence" value="ECO:0007669"/>
    <property type="project" value="UniProtKB-SubCell"/>
</dbReference>
<feature type="compositionally biased region" description="Polar residues" evidence="6">
    <location>
        <begin position="434"/>
        <end position="445"/>
    </location>
</feature>
<dbReference type="InterPro" id="IPR051361">
    <property type="entry name" value="ThrE/Ser_Exporter"/>
</dbReference>
<protein>
    <recommendedName>
        <fullName evidence="12">Pheromone-regulated membrane protein 10</fullName>
    </recommendedName>
</protein>
<feature type="transmembrane region" description="Helical" evidence="7">
    <location>
        <begin position="756"/>
        <end position="772"/>
    </location>
</feature>
<feature type="compositionally biased region" description="Basic and acidic residues" evidence="6">
    <location>
        <begin position="449"/>
        <end position="461"/>
    </location>
</feature>
<feature type="region of interest" description="Disordered" evidence="6">
    <location>
        <begin position="371"/>
        <end position="464"/>
    </location>
</feature>
<organism evidence="10 11">
    <name type="scientific">Leucocoprinus leucothites</name>
    <dbReference type="NCBI Taxonomy" id="201217"/>
    <lineage>
        <taxon>Eukaryota</taxon>
        <taxon>Fungi</taxon>
        <taxon>Dikarya</taxon>
        <taxon>Basidiomycota</taxon>
        <taxon>Agaricomycotina</taxon>
        <taxon>Agaricomycetes</taxon>
        <taxon>Agaricomycetidae</taxon>
        <taxon>Agaricales</taxon>
        <taxon>Agaricineae</taxon>
        <taxon>Agaricaceae</taxon>
        <taxon>Leucocoprinus</taxon>
    </lineage>
</organism>
<keyword evidence="2 7" id="KW-0812">Transmembrane</keyword>
<keyword evidence="11" id="KW-1185">Reference proteome</keyword>
<feature type="compositionally biased region" description="Polar residues" evidence="6">
    <location>
        <begin position="388"/>
        <end position="407"/>
    </location>
</feature>
<accession>A0A8H5CRT8</accession>
<evidence type="ECO:0000313" key="11">
    <source>
        <dbReference type="Proteomes" id="UP000559027"/>
    </source>
</evidence>
<feature type="transmembrane region" description="Helical" evidence="7">
    <location>
        <begin position="667"/>
        <end position="691"/>
    </location>
</feature>
<feature type="compositionally biased region" description="Basic and acidic residues" evidence="6">
    <location>
        <begin position="1"/>
        <end position="19"/>
    </location>
</feature>
<evidence type="ECO:0000256" key="2">
    <source>
        <dbReference type="ARBA" id="ARBA00022692"/>
    </source>
</evidence>
<feature type="region of interest" description="Disordered" evidence="6">
    <location>
        <begin position="282"/>
        <end position="330"/>
    </location>
</feature>
<feature type="transmembrane region" description="Helical" evidence="7">
    <location>
        <begin position="835"/>
        <end position="852"/>
    </location>
</feature>
<dbReference type="InterPro" id="IPR010619">
    <property type="entry name" value="ThrE-like_N"/>
</dbReference>
<evidence type="ECO:0000256" key="3">
    <source>
        <dbReference type="ARBA" id="ARBA00022989"/>
    </source>
</evidence>
<dbReference type="OrthoDB" id="413008at2759"/>
<feature type="compositionally biased region" description="Basic and acidic residues" evidence="6">
    <location>
        <begin position="288"/>
        <end position="304"/>
    </location>
</feature>
<feature type="compositionally biased region" description="Basic residues" evidence="6">
    <location>
        <begin position="305"/>
        <end position="314"/>
    </location>
</feature>
<feature type="domain" description="Threonine/Serine exporter ThrE" evidence="9">
    <location>
        <begin position="779"/>
        <end position="899"/>
    </location>
</feature>
<name>A0A8H5CRT8_9AGAR</name>
<dbReference type="EMBL" id="JAACJO010000029">
    <property type="protein sequence ID" value="KAF5346849.1"/>
    <property type="molecule type" value="Genomic_DNA"/>
</dbReference>
<evidence type="ECO:0000256" key="7">
    <source>
        <dbReference type="SAM" id="Phobius"/>
    </source>
</evidence>
<feature type="compositionally biased region" description="Polar residues" evidence="6">
    <location>
        <begin position="120"/>
        <end position="138"/>
    </location>
</feature>
<dbReference type="Proteomes" id="UP000559027">
    <property type="component" value="Unassembled WGS sequence"/>
</dbReference>
<dbReference type="PANTHER" id="PTHR31082:SF4">
    <property type="entry name" value="PHEROMONE-REGULATED MEMBRANE PROTEIN 10"/>
    <property type="match status" value="1"/>
</dbReference>
<dbReference type="InterPro" id="IPR024528">
    <property type="entry name" value="ThrE_2"/>
</dbReference>
<evidence type="ECO:0000256" key="1">
    <source>
        <dbReference type="ARBA" id="ARBA00004141"/>
    </source>
</evidence>
<evidence type="ECO:0000259" key="9">
    <source>
        <dbReference type="Pfam" id="PF12821"/>
    </source>
</evidence>
<dbReference type="Pfam" id="PF06738">
    <property type="entry name" value="ThrE"/>
    <property type="match status" value="1"/>
</dbReference>
<feature type="transmembrane region" description="Helical" evidence="7">
    <location>
        <begin position="618"/>
        <end position="636"/>
    </location>
</feature>
<evidence type="ECO:0000256" key="6">
    <source>
        <dbReference type="SAM" id="MobiDB-lite"/>
    </source>
</evidence>
<gene>
    <name evidence="10" type="ORF">D9756_010621</name>
</gene>
<dbReference type="PANTHER" id="PTHR31082">
    <property type="entry name" value="PHEROMONE-REGULATED MEMBRANE PROTEIN 10"/>
    <property type="match status" value="1"/>
</dbReference>
<sequence length="915" mass="100352">MDRSSQSREPRCGGGDHTKTSSSSSVGPIPPARTPRKIQWLDENGPEVDANSRGSREQTHLLDEQGLDPEGFKQLTEALEQHRDARLKTSSKVHYYTPRTPRSPASSSPSGNASDDEGSQDGQAPAPNSSLSQHSQKPNIEHSYPPKVSRNIYEETPSQTPTHDVPDNYIDPFEDSGLPGTKDLHAYSQKRATKVVQGHLRSIRGAPGAGPRKKKKMEDYFSPRDGSSAFSSPSELRDVEEGMPGDEIYTSSQGRILSSVLQLYGEGGHMGFGSTSTLASITSTRVGSPDEHENVRPGKAAEGKGKKKYQHIKSRLPASSFSSRPRQSRNAGGVIGSLIASTGNLAGVAAPVHSQLQPNVKRPGYHLSRYSHREEPVRPPPPARLPSFYSTNSDRPFQPESGRSTPISPLYHGIRNLSSTMLDGFSSKGGKRSGASTPHESQPSSDYEDWAHRRQFKSEGRKQKRRKAEVFITRHVARVIQREEFILKLTRVMMMFGGPSHRLQSQIQCAARVLEIDLCVVYFPDNFIISFDDDSTGTSHVKIIRQVSALDLGKLSDAYRLYWKVTHDRMYVADASAQLDDLMRKKPFYNWWQQILIGGMCSSAICTVSFSGSFLDALIAYPLGALLVGLQQLSVYHVLYANIFEFTITSLFSFLAAALAATRHFCYPAIASSSVVLILPGFLVLTGSLEVMSRRIISGSTRILFAIMYALFLGFGFAIGAACFEKFTRTKVFGAEDYSCTLTHHPNGPWYQRTPSQFWAFLTVPLYSLFLSMRNQAPCNRRELPLLVIIASIGWVTNYFTGTRFVGQSDITAAVGAFAVGLVANVYARIFSGSNAFVVMITGILFQLPSGLGNDGLLSYASQQASGSTTSYIAGFHTAMKLVSVAIGLTVGLGLASVIAHPRQSKRREDGIFSM</sequence>
<feature type="region of interest" description="Disordered" evidence="6">
    <location>
        <begin position="1"/>
        <end position="183"/>
    </location>
</feature>
<feature type="transmembrane region" description="Helical" evidence="7">
    <location>
        <begin position="643"/>
        <end position="661"/>
    </location>
</feature>
<feature type="domain" description="Threonine/serine exporter-like N-terminal" evidence="8">
    <location>
        <begin position="484"/>
        <end position="722"/>
    </location>
</feature>
<dbReference type="GO" id="GO:0022857">
    <property type="term" value="F:transmembrane transporter activity"/>
    <property type="evidence" value="ECO:0007669"/>
    <property type="project" value="InterPro"/>
</dbReference>
<evidence type="ECO:0008006" key="12">
    <source>
        <dbReference type="Google" id="ProtNLM"/>
    </source>
</evidence>
<evidence type="ECO:0000259" key="8">
    <source>
        <dbReference type="Pfam" id="PF06738"/>
    </source>
</evidence>
<feature type="compositionally biased region" description="Low complexity" evidence="6">
    <location>
        <begin position="97"/>
        <end position="110"/>
    </location>
</feature>
<comment type="subcellular location">
    <subcellularLocation>
        <location evidence="1">Membrane</location>
        <topology evidence="1">Multi-pass membrane protein</topology>
    </subcellularLocation>
</comment>
<feature type="transmembrane region" description="Helical" evidence="7">
    <location>
        <begin position="872"/>
        <end position="899"/>
    </location>
</feature>
<evidence type="ECO:0000256" key="5">
    <source>
        <dbReference type="ARBA" id="ARBA00034125"/>
    </source>
</evidence>
<feature type="transmembrane region" description="Helical" evidence="7">
    <location>
        <begin position="811"/>
        <end position="828"/>
    </location>
</feature>
<feature type="compositionally biased region" description="Polar residues" evidence="6">
    <location>
        <begin position="317"/>
        <end position="330"/>
    </location>
</feature>
<evidence type="ECO:0000256" key="4">
    <source>
        <dbReference type="ARBA" id="ARBA00023136"/>
    </source>
</evidence>
<reference evidence="10 11" key="1">
    <citation type="journal article" date="2020" name="ISME J.">
        <title>Uncovering the hidden diversity of litter-decomposition mechanisms in mushroom-forming fungi.</title>
        <authorList>
            <person name="Floudas D."/>
            <person name="Bentzer J."/>
            <person name="Ahren D."/>
            <person name="Johansson T."/>
            <person name="Persson P."/>
            <person name="Tunlid A."/>
        </authorList>
    </citation>
    <scope>NUCLEOTIDE SEQUENCE [LARGE SCALE GENOMIC DNA]</scope>
    <source>
        <strain evidence="10 11">CBS 146.42</strain>
    </source>
</reference>
<comment type="caution">
    <text evidence="10">The sequence shown here is derived from an EMBL/GenBank/DDBJ whole genome shotgun (WGS) entry which is preliminary data.</text>
</comment>
<comment type="similarity">
    <text evidence="5">Belongs to the ThrE exporter (TC 2.A.79) family.</text>
</comment>
<dbReference type="Pfam" id="PF12821">
    <property type="entry name" value="ThrE_2"/>
    <property type="match status" value="1"/>
</dbReference>
<feature type="transmembrane region" description="Helical" evidence="7">
    <location>
        <begin position="703"/>
        <end position="722"/>
    </location>
</feature>
<feature type="transmembrane region" description="Helical" evidence="7">
    <location>
        <begin position="784"/>
        <end position="805"/>
    </location>
</feature>